<dbReference type="Proteomes" id="UP001552299">
    <property type="component" value="Unassembled WGS sequence"/>
</dbReference>
<accession>A0ABD0UPV2</accession>
<proteinExistence type="predicted"/>
<dbReference type="EMBL" id="JANQDX010000012">
    <property type="protein sequence ID" value="KAL0914868.1"/>
    <property type="molecule type" value="Genomic_DNA"/>
</dbReference>
<sequence>MWKLGGSSMFPRELFGLLSATKPSGLSPLELNFAEFSLRLGDPYRRIFNSIRSYPNRFCLDFLVLFSRISDGFIW</sequence>
<name>A0ABD0UPV2_DENTH</name>
<evidence type="ECO:0000313" key="2">
    <source>
        <dbReference type="Proteomes" id="UP001552299"/>
    </source>
</evidence>
<reference evidence="1 2" key="1">
    <citation type="journal article" date="2024" name="Plant Biotechnol. J.">
        <title>Dendrobium thyrsiflorum genome and its molecular insights into genes involved in important horticultural traits.</title>
        <authorList>
            <person name="Chen B."/>
            <person name="Wang J.Y."/>
            <person name="Zheng P.J."/>
            <person name="Li K.L."/>
            <person name="Liang Y.M."/>
            <person name="Chen X.F."/>
            <person name="Zhang C."/>
            <person name="Zhao X."/>
            <person name="He X."/>
            <person name="Zhang G.Q."/>
            <person name="Liu Z.J."/>
            <person name="Xu Q."/>
        </authorList>
    </citation>
    <scope>NUCLEOTIDE SEQUENCE [LARGE SCALE GENOMIC DNA]</scope>
    <source>
        <strain evidence="1">GZMU011</strain>
    </source>
</reference>
<comment type="caution">
    <text evidence="1">The sequence shown here is derived from an EMBL/GenBank/DDBJ whole genome shotgun (WGS) entry which is preliminary data.</text>
</comment>
<keyword evidence="2" id="KW-1185">Reference proteome</keyword>
<gene>
    <name evidence="1" type="ORF">M5K25_015253</name>
</gene>
<protein>
    <submittedName>
        <fullName evidence="1">Uncharacterized protein</fullName>
    </submittedName>
</protein>
<organism evidence="1 2">
    <name type="scientific">Dendrobium thyrsiflorum</name>
    <name type="common">Pinecone-like raceme dendrobium</name>
    <name type="synonym">Orchid</name>
    <dbReference type="NCBI Taxonomy" id="117978"/>
    <lineage>
        <taxon>Eukaryota</taxon>
        <taxon>Viridiplantae</taxon>
        <taxon>Streptophyta</taxon>
        <taxon>Embryophyta</taxon>
        <taxon>Tracheophyta</taxon>
        <taxon>Spermatophyta</taxon>
        <taxon>Magnoliopsida</taxon>
        <taxon>Liliopsida</taxon>
        <taxon>Asparagales</taxon>
        <taxon>Orchidaceae</taxon>
        <taxon>Epidendroideae</taxon>
        <taxon>Malaxideae</taxon>
        <taxon>Dendrobiinae</taxon>
        <taxon>Dendrobium</taxon>
    </lineage>
</organism>
<evidence type="ECO:0000313" key="1">
    <source>
        <dbReference type="EMBL" id="KAL0914868.1"/>
    </source>
</evidence>
<dbReference type="AlphaFoldDB" id="A0ABD0UPV2"/>